<comment type="subcellular location">
    <subcellularLocation>
        <location evidence="1">Membrane</location>
        <topology evidence="1">Single-pass membrane protein</topology>
    </subcellularLocation>
</comment>
<keyword evidence="6" id="KW-0645">Protease</keyword>
<evidence type="ECO:0000256" key="4">
    <source>
        <dbReference type="SAM" id="Phobius"/>
    </source>
</evidence>
<keyword evidence="6" id="KW-0378">Hydrolase</keyword>
<organism evidence="6 7">
    <name type="scientific">Nitrososphaera viennensis EN76</name>
    <dbReference type="NCBI Taxonomy" id="926571"/>
    <lineage>
        <taxon>Archaea</taxon>
        <taxon>Nitrososphaerota</taxon>
        <taxon>Nitrososphaeria</taxon>
        <taxon>Nitrososphaerales</taxon>
        <taxon>Nitrososphaeraceae</taxon>
        <taxon>Nitrososphaera</taxon>
    </lineage>
</organism>
<keyword evidence="4" id="KW-1133">Transmembrane helix</keyword>
<feature type="domain" description="Band 7" evidence="5">
    <location>
        <begin position="32"/>
        <end position="189"/>
    </location>
</feature>
<evidence type="ECO:0000256" key="3">
    <source>
        <dbReference type="SAM" id="MobiDB-lite"/>
    </source>
</evidence>
<dbReference type="EMBL" id="CP007536">
    <property type="protein sequence ID" value="AIC17258.1"/>
    <property type="molecule type" value="Genomic_DNA"/>
</dbReference>
<reference evidence="6 7" key="1">
    <citation type="journal article" date="2014" name="Int. J. Syst. Evol. Microbiol.">
        <title>Nitrososphaera viennensis gen. nov., sp. nov., an aerobic and mesophilic, ammonia-oxidizing archaeon from soil and a member of the archaeal phylum Thaumarchaeota.</title>
        <authorList>
            <person name="Stieglmeier M."/>
            <person name="Klingl A."/>
            <person name="Alves R.J."/>
            <person name="Rittmann S.K."/>
            <person name="Melcher M."/>
            <person name="Leisch N."/>
            <person name="Schleper C."/>
        </authorList>
    </citation>
    <scope>NUCLEOTIDE SEQUENCE [LARGE SCALE GENOMIC DNA]</scope>
    <source>
        <strain evidence="6">EN76</strain>
    </source>
</reference>
<feature type="compositionally biased region" description="Basic and acidic residues" evidence="3">
    <location>
        <begin position="293"/>
        <end position="305"/>
    </location>
</feature>
<dbReference type="GO" id="GO:0008233">
    <property type="term" value="F:peptidase activity"/>
    <property type="evidence" value="ECO:0007669"/>
    <property type="project" value="UniProtKB-KW"/>
</dbReference>
<dbReference type="PANTHER" id="PTHR10264:SF19">
    <property type="entry name" value="AT06885P-RELATED"/>
    <property type="match status" value="1"/>
</dbReference>
<comment type="similarity">
    <text evidence="2">Belongs to the band 7/mec-2 family.</text>
</comment>
<keyword evidence="4" id="KW-0812">Transmembrane</keyword>
<feature type="transmembrane region" description="Helical" evidence="4">
    <location>
        <begin position="44"/>
        <end position="66"/>
    </location>
</feature>
<dbReference type="PRINTS" id="PR00721">
    <property type="entry name" value="STOMATIN"/>
</dbReference>
<evidence type="ECO:0000313" key="7">
    <source>
        <dbReference type="Proteomes" id="UP000027093"/>
    </source>
</evidence>
<dbReference type="InterPro" id="IPR001972">
    <property type="entry name" value="Stomatin_HflK_fam"/>
</dbReference>
<dbReference type="GeneID" id="74948216"/>
<dbReference type="InterPro" id="IPR001107">
    <property type="entry name" value="Band_7"/>
</dbReference>
<dbReference type="HOGENOM" id="CLU_024949_3_3_2"/>
<name>A0A060HP38_9ARCH</name>
<dbReference type="SUPFAM" id="SSF117892">
    <property type="entry name" value="Band 7/SPFH domain"/>
    <property type="match status" value="1"/>
</dbReference>
<dbReference type="FunFam" id="3.30.479.30:FF:000004">
    <property type="entry name" value="Putative membrane protease family, stomatin"/>
    <property type="match status" value="1"/>
</dbReference>
<dbReference type="Gene3D" id="6.10.250.2090">
    <property type="match status" value="1"/>
</dbReference>
<keyword evidence="4" id="KW-0472">Membrane</keyword>
<accession>A0A060HP38</accession>
<dbReference type="Gene3D" id="3.30.479.30">
    <property type="entry name" value="Band 7 domain"/>
    <property type="match status" value="1"/>
</dbReference>
<dbReference type="RefSeq" id="WP_084790864.1">
    <property type="nucleotide sequence ID" value="NZ_CP007536.1"/>
</dbReference>
<dbReference type="Pfam" id="PF01145">
    <property type="entry name" value="Band_7"/>
    <property type="match status" value="1"/>
</dbReference>
<feature type="region of interest" description="Disordered" evidence="3">
    <location>
        <begin position="293"/>
        <end position="322"/>
    </location>
</feature>
<gene>
    <name evidence="6" type="ORF">NVIE_029810</name>
</gene>
<dbReference type="AlphaFoldDB" id="A0A060HP38"/>
<dbReference type="InterPro" id="IPR036013">
    <property type="entry name" value="Band_7/SPFH_dom_sf"/>
</dbReference>
<dbReference type="STRING" id="926571.NVIE_029810"/>
<dbReference type="InterPro" id="IPR043202">
    <property type="entry name" value="Band-7_stomatin-like"/>
</dbReference>
<dbReference type="GO" id="GO:0005886">
    <property type="term" value="C:plasma membrane"/>
    <property type="evidence" value="ECO:0007669"/>
    <property type="project" value="InterPro"/>
</dbReference>
<keyword evidence="7" id="KW-1185">Reference proteome</keyword>
<feature type="transmembrane region" description="Helical" evidence="4">
    <location>
        <begin position="6"/>
        <end position="32"/>
    </location>
</feature>
<dbReference type="KEGG" id="nvn:NVIE_029810"/>
<dbReference type="OrthoDB" id="10752at2157"/>
<proteinExistence type="inferred from homology"/>
<evidence type="ECO:0000313" key="6">
    <source>
        <dbReference type="EMBL" id="AIC17258.1"/>
    </source>
</evidence>
<evidence type="ECO:0000256" key="1">
    <source>
        <dbReference type="ARBA" id="ARBA00004167"/>
    </source>
</evidence>
<dbReference type="PANTHER" id="PTHR10264">
    <property type="entry name" value="BAND 7 PROTEIN-RELATED"/>
    <property type="match status" value="1"/>
</dbReference>
<evidence type="ECO:0000259" key="5">
    <source>
        <dbReference type="SMART" id="SM00244"/>
    </source>
</evidence>
<dbReference type="Proteomes" id="UP000027093">
    <property type="component" value="Chromosome"/>
</dbReference>
<sequence length="322" mass="36093">MSISQLLFLQLSLAEIIGVAIVVIIFLVLIASSIRIIREYERAVVFRLGRLIGAKGPGLIILIPFIDRANKVDLRVVTLDVPKQKIITLDNVTVDVDAVVYLRVDEPNNAVVKVHDYLLASSLLSQTTLRDLIGQTSFDDLLSRREELNKKMQVILDAATDPWGVKVSSVAIRDVSLPENMHRAIAKQAEAEREKRGRIIIAEGELTAAEKMSQAAEFYTRNMAAMRLRELQTWTEIAREKNMIVVTGGTGDQRDLGSLLGIVKERTPLTEQLDERKLREVVRQELAALIDERTIGGRQKARERQGQQQDEGSDAERHRAEA</sequence>
<dbReference type="GO" id="GO:0006508">
    <property type="term" value="P:proteolysis"/>
    <property type="evidence" value="ECO:0007669"/>
    <property type="project" value="UniProtKB-KW"/>
</dbReference>
<dbReference type="GO" id="GO:0098552">
    <property type="term" value="C:side of membrane"/>
    <property type="evidence" value="ECO:0007669"/>
    <property type="project" value="UniProtKB-ARBA"/>
</dbReference>
<protein>
    <submittedName>
        <fullName evidence="6">Stomatin-like protein, putative protease</fullName>
    </submittedName>
</protein>
<evidence type="ECO:0000256" key="2">
    <source>
        <dbReference type="ARBA" id="ARBA00008164"/>
    </source>
</evidence>
<dbReference type="CDD" id="cd08826">
    <property type="entry name" value="SPFH_eoslipins_u1"/>
    <property type="match status" value="1"/>
</dbReference>
<dbReference type="SMART" id="SM00244">
    <property type="entry name" value="PHB"/>
    <property type="match status" value="1"/>
</dbReference>